<name>S9PSG9_SCHOY</name>
<keyword evidence="7" id="KW-0472">Membrane</keyword>
<comment type="subcellular location">
    <subcellularLocation>
        <location evidence="1">Membrane</location>
        <topology evidence="1">Multi-pass membrane protein</topology>
    </subcellularLocation>
</comment>
<keyword evidence="11" id="KW-0436">Ligase</keyword>
<evidence type="ECO:0000259" key="9">
    <source>
        <dbReference type="PROSITE" id="PS50089"/>
    </source>
</evidence>
<protein>
    <submittedName>
        <fullName evidence="11">Ubiquitin-protein ligase E3</fullName>
    </submittedName>
</protein>
<dbReference type="PROSITE" id="PS51292">
    <property type="entry name" value="ZF_RING_CH"/>
    <property type="match status" value="1"/>
</dbReference>
<keyword evidence="4 8" id="KW-0863">Zinc-finger</keyword>
<dbReference type="eggNOG" id="KOG3053">
    <property type="taxonomic scope" value="Eukaryota"/>
</dbReference>
<dbReference type="HOGENOM" id="CLU_820293_0_0_1"/>
<dbReference type="InterPro" id="IPR001841">
    <property type="entry name" value="Znf_RING"/>
</dbReference>
<dbReference type="PANTHER" id="PTHR46283">
    <property type="entry name" value="E3 UBIQUITIN-PROTEIN LIGASE MARCH5"/>
    <property type="match status" value="1"/>
</dbReference>
<dbReference type="PROSITE" id="PS50089">
    <property type="entry name" value="ZF_RING_2"/>
    <property type="match status" value="1"/>
</dbReference>
<organism evidence="11 12">
    <name type="scientific">Schizosaccharomyces octosporus (strain yFS286)</name>
    <name type="common">Fission yeast</name>
    <name type="synonym">Octosporomyces octosporus</name>
    <dbReference type="NCBI Taxonomy" id="483514"/>
    <lineage>
        <taxon>Eukaryota</taxon>
        <taxon>Fungi</taxon>
        <taxon>Dikarya</taxon>
        <taxon>Ascomycota</taxon>
        <taxon>Taphrinomycotina</taxon>
        <taxon>Schizosaccharomycetes</taxon>
        <taxon>Schizosaccharomycetales</taxon>
        <taxon>Schizosaccharomycetaceae</taxon>
        <taxon>Schizosaccharomyces</taxon>
    </lineage>
</organism>
<keyword evidence="3" id="KW-0479">Metal-binding</keyword>
<dbReference type="GO" id="GO:0016874">
    <property type="term" value="F:ligase activity"/>
    <property type="evidence" value="ECO:0007669"/>
    <property type="project" value="UniProtKB-KW"/>
</dbReference>
<dbReference type="GeneID" id="25033715"/>
<evidence type="ECO:0000313" key="11">
    <source>
        <dbReference type="EMBL" id="EPX70453.1"/>
    </source>
</evidence>
<keyword evidence="2" id="KW-0812">Transmembrane</keyword>
<evidence type="ECO:0000256" key="3">
    <source>
        <dbReference type="ARBA" id="ARBA00022723"/>
    </source>
</evidence>
<sequence length="338" mass="39285">MGSYCIYKTNFSRCWICYDEFDGSNSAKNPWRRPCKCSLLAHENCLIAYVTSSSNNRCPQCLNEYKISRFMKSESRFLRAIGLCQSIESGLAQVALGTGLCFGLAKFVYSILRKTGFWACRQVVDENSLLLMMQKPLFSSAILPMLPYMLLRFYEAPSYDIGISLYIHCSVYYCVDHFSTTQMLFFALPGIRSIHQELRSYLKKKFLPSQQEDDEQSKRDWLRKIDDQIENQNLVTNEDAKVNDSELWTIFSVAHMFLDVVANELLRALRPIILIPLAGRYLGHFFPKTLSKVQKSILSGVFALLMKDMCKFTYLSWRARKFREIRILDNQTEDKHEK</sequence>
<dbReference type="AlphaFoldDB" id="S9PSG9"/>
<evidence type="ECO:0000256" key="7">
    <source>
        <dbReference type="ARBA" id="ARBA00023136"/>
    </source>
</evidence>
<evidence type="ECO:0000256" key="8">
    <source>
        <dbReference type="PROSITE-ProRule" id="PRU00175"/>
    </source>
</evidence>
<feature type="domain" description="RING-CH-type" evidence="10">
    <location>
        <begin position="6"/>
        <end position="68"/>
    </location>
</feature>
<gene>
    <name evidence="11" type="ORF">SOCG_04753</name>
</gene>
<dbReference type="RefSeq" id="XP_013020799.1">
    <property type="nucleotide sequence ID" value="XM_013165345.1"/>
</dbReference>
<dbReference type="Proteomes" id="UP000016088">
    <property type="component" value="Unassembled WGS sequence"/>
</dbReference>
<dbReference type="SMART" id="SM00744">
    <property type="entry name" value="RINGv"/>
    <property type="match status" value="1"/>
</dbReference>
<keyword evidence="12" id="KW-1185">Reference proteome</keyword>
<evidence type="ECO:0000256" key="2">
    <source>
        <dbReference type="ARBA" id="ARBA00022692"/>
    </source>
</evidence>
<dbReference type="Pfam" id="PF12906">
    <property type="entry name" value="RINGv"/>
    <property type="match status" value="1"/>
</dbReference>
<evidence type="ECO:0000256" key="5">
    <source>
        <dbReference type="ARBA" id="ARBA00022833"/>
    </source>
</evidence>
<evidence type="ECO:0000256" key="4">
    <source>
        <dbReference type="ARBA" id="ARBA00022771"/>
    </source>
</evidence>
<dbReference type="InterPro" id="IPR013083">
    <property type="entry name" value="Znf_RING/FYVE/PHD"/>
</dbReference>
<dbReference type="InterPro" id="IPR011016">
    <property type="entry name" value="Znf_RING-CH"/>
</dbReference>
<evidence type="ECO:0000256" key="6">
    <source>
        <dbReference type="ARBA" id="ARBA00022989"/>
    </source>
</evidence>
<dbReference type="GO" id="GO:0016020">
    <property type="term" value="C:membrane"/>
    <property type="evidence" value="ECO:0007669"/>
    <property type="project" value="UniProtKB-SubCell"/>
</dbReference>
<proteinExistence type="predicted"/>
<keyword evidence="6" id="KW-1133">Transmembrane helix</keyword>
<dbReference type="OMA" id="WRRPCKC"/>
<dbReference type="VEuPathDB" id="FungiDB:SOCG_04753"/>
<dbReference type="GO" id="GO:0008270">
    <property type="term" value="F:zinc ion binding"/>
    <property type="evidence" value="ECO:0007669"/>
    <property type="project" value="UniProtKB-KW"/>
</dbReference>
<feature type="domain" description="RING-type" evidence="9">
    <location>
        <begin position="14"/>
        <end position="61"/>
    </location>
</feature>
<dbReference type="SUPFAM" id="SSF57850">
    <property type="entry name" value="RING/U-box"/>
    <property type="match status" value="1"/>
</dbReference>
<dbReference type="OrthoDB" id="5817083at2759"/>
<dbReference type="EMBL" id="KE503208">
    <property type="protein sequence ID" value="EPX70453.1"/>
    <property type="molecule type" value="Genomic_DNA"/>
</dbReference>
<dbReference type="Gene3D" id="3.30.40.10">
    <property type="entry name" value="Zinc/RING finger domain, C3HC4 (zinc finger)"/>
    <property type="match status" value="1"/>
</dbReference>
<evidence type="ECO:0000256" key="1">
    <source>
        <dbReference type="ARBA" id="ARBA00004141"/>
    </source>
</evidence>
<accession>S9PSG9</accession>
<evidence type="ECO:0000259" key="10">
    <source>
        <dbReference type="PROSITE" id="PS51292"/>
    </source>
</evidence>
<reference evidence="11 12" key="1">
    <citation type="journal article" date="2011" name="Science">
        <title>Comparative functional genomics of the fission yeasts.</title>
        <authorList>
            <person name="Rhind N."/>
            <person name="Chen Z."/>
            <person name="Yassour M."/>
            <person name="Thompson D.A."/>
            <person name="Haas B.J."/>
            <person name="Habib N."/>
            <person name="Wapinski I."/>
            <person name="Roy S."/>
            <person name="Lin M.F."/>
            <person name="Heiman D.I."/>
            <person name="Young S.K."/>
            <person name="Furuya K."/>
            <person name="Guo Y."/>
            <person name="Pidoux A."/>
            <person name="Chen H.M."/>
            <person name="Robbertse B."/>
            <person name="Goldberg J.M."/>
            <person name="Aoki K."/>
            <person name="Bayne E.H."/>
            <person name="Berlin A.M."/>
            <person name="Desjardins C.A."/>
            <person name="Dobbs E."/>
            <person name="Dukaj L."/>
            <person name="Fan L."/>
            <person name="FitzGerald M.G."/>
            <person name="French C."/>
            <person name="Gujja S."/>
            <person name="Hansen K."/>
            <person name="Keifenheim D."/>
            <person name="Levin J.Z."/>
            <person name="Mosher R.A."/>
            <person name="Mueller C.A."/>
            <person name="Pfiffner J."/>
            <person name="Priest M."/>
            <person name="Russ C."/>
            <person name="Smialowska A."/>
            <person name="Swoboda P."/>
            <person name="Sykes S.M."/>
            <person name="Vaughn M."/>
            <person name="Vengrova S."/>
            <person name="Yoder R."/>
            <person name="Zeng Q."/>
            <person name="Allshire R."/>
            <person name="Baulcombe D."/>
            <person name="Birren B.W."/>
            <person name="Brown W."/>
            <person name="Ekwall K."/>
            <person name="Kellis M."/>
            <person name="Leatherwood J."/>
            <person name="Levin H."/>
            <person name="Margalit H."/>
            <person name="Martienssen R."/>
            <person name="Nieduszynski C.A."/>
            <person name="Spatafora J.W."/>
            <person name="Friedman N."/>
            <person name="Dalgaard J.Z."/>
            <person name="Baumann P."/>
            <person name="Niki H."/>
            <person name="Regev A."/>
            <person name="Nusbaum C."/>
        </authorList>
    </citation>
    <scope>NUCLEOTIDE SEQUENCE [LARGE SCALE GENOMIC DNA]</scope>
    <source>
        <strain evidence="12">yFS286</strain>
    </source>
</reference>
<evidence type="ECO:0000313" key="12">
    <source>
        <dbReference type="Proteomes" id="UP000016088"/>
    </source>
</evidence>
<keyword evidence="5" id="KW-0862">Zinc</keyword>